<feature type="compositionally biased region" description="Low complexity" evidence="3">
    <location>
        <begin position="425"/>
        <end position="440"/>
    </location>
</feature>
<evidence type="ECO:0000313" key="6">
    <source>
        <dbReference type="EnsemblMetazoa" id="G10029.1:cds"/>
    </source>
</evidence>
<reference evidence="6" key="1">
    <citation type="submission" date="2022-08" db="UniProtKB">
        <authorList>
            <consortium name="EnsemblMetazoa"/>
        </authorList>
    </citation>
    <scope>IDENTIFICATION</scope>
    <source>
        <strain evidence="6">05x7-T-G4-1.051#20</strain>
    </source>
</reference>
<feature type="domain" description="WAP" evidence="5">
    <location>
        <begin position="91"/>
        <end position="138"/>
    </location>
</feature>
<dbReference type="GO" id="GO:0004867">
    <property type="term" value="F:serine-type endopeptidase inhibitor activity"/>
    <property type="evidence" value="ECO:0007669"/>
    <property type="project" value="TreeGrafter"/>
</dbReference>
<evidence type="ECO:0000256" key="4">
    <source>
        <dbReference type="SAM" id="Phobius"/>
    </source>
</evidence>
<feature type="compositionally biased region" description="Low complexity" evidence="3">
    <location>
        <begin position="1392"/>
        <end position="1404"/>
    </location>
</feature>
<feature type="compositionally biased region" description="Low complexity" evidence="3">
    <location>
        <begin position="141"/>
        <end position="183"/>
    </location>
</feature>
<dbReference type="EnsemblMetazoa" id="G10029.1">
    <property type="protein sequence ID" value="G10029.1:cds"/>
    <property type="gene ID" value="G10029"/>
</dbReference>
<keyword evidence="4" id="KW-0472">Membrane</keyword>
<feature type="compositionally biased region" description="Polar residues" evidence="3">
    <location>
        <begin position="667"/>
        <end position="676"/>
    </location>
</feature>
<dbReference type="SMART" id="SM00217">
    <property type="entry name" value="WAP"/>
    <property type="match status" value="1"/>
</dbReference>
<dbReference type="Proteomes" id="UP000005408">
    <property type="component" value="Unassembled WGS sequence"/>
</dbReference>
<dbReference type="Pfam" id="PF00095">
    <property type="entry name" value="WAP"/>
    <property type="match status" value="1"/>
</dbReference>
<feature type="region of interest" description="Disordered" evidence="3">
    <location>
        <begin position="861"/>
        <end position="896"/>
    </location>
</feature>
<feature type="compositionally biased region" description="Polar residues" evidence="3">
    <location>
        <begin position="615"/>
        <end position="642"/>
    </location>
</feature>
<evidence type="ECO:0000256" key="3">
    <source>
        <dbReference type="SAM" id="MobiDB-lite"/>
    </source>
</evidence>
<evidence type="ECO:0000256" key="1">
    <source>
        <dbReference type="ARBA" id="ARBA00022729"/>
    </source>
</evidence>
<feature type="compositionally biased region" description="Polar residues" evidence="3">
    <location>
        <begin position="413"/>
        <end position="424"/>
    </location>
</feature>
<feature type="region of interest" description="Disordered" evidence="3">
    <location>
        <begin position="257"/>
        <end position="706"/>
    </location>
</feature>
<dbReference type="Gene3D" id="4.10.75.10">
    <property type="entry name" value="Elafin-like"/>
    <property type="match status" value="1"/>
</dbReference>
<keyword evidence="1" id="KW-0732">Signal</keyword>
<feature type="compositionally biased region" description="Polar residues" evidence="3">
    <location>
        <begin position="863"/>
        <end position="881"/>
    </location>
</feature>
<feature type="region of interest" description="Disordered" evidence="3">
    <location>
        <begin position="1384"/>
        <end position="1422"/>
    </location>
</feature>
<dbReference type="GO" id="GO:0005615">
    <property type="term" value="C:extracellular space"/>
    <property type="evidence" value="ECO:0007669"/>
    <property type="project" value="TreeGrafter"/>
</dbReference>
<dbReference type="InterPro" id="IPR050514">
    <property type="entry name" value="WAP_four-disulfide_core"/>
</dbReference>
<feature type="compositionally biased region" description="Basic and acidic residues" evidence="3">
    <location>
        <begin position="1014"/>
        <end position="1028"/>
    </location>
</feature>
<dbReference type="GO" id="GO:0045087">
    <property type="term" value="P:innate immune response"/>
    <property type="evidence" value="ECO:0007669"/>
    <property type="project" value="TreeGrafter"/>
</dbReference>
<feature type="compositionally biased region" description="Polar residues" evidence="3">
    <location>
        <begin position="257"/>
        <end position="277"/>
    </location>
</feature>
<keyword evidence="4" id="KW-1133">Transmembrane helix</keyword>
<feature type="region of interest" description="Disordered" evidence="3">
    <location>
        <begin position="141"/>
        <end position="240"/>
    </location>
</feature>
<dbReference type="PANTHER" id="PTHR19441:SF30">
    <property type="entry name" value="ELAFIN"/>
    <property type="match status" value="1"/>
</dbReference>
<dbReference type="GO" id="GO:0019731">
    <property type="term" value="P:antibacterial humoral response"/>
    <property type="evidence" value="ECO:0007669"/>
    <property type="project" value="TreeGrafter"/>
</dbReference>
<keyword evidence="4" id="KW-0812">Transmembrane</keyword>
<dbReference type="CDD" id="cd00199">
    <property type="entry name" value="WAP"/>
    <property type="match status" value="1"/>
</dbReference>
<dbReference type="SUPFAM" id="SSF57256">
    <property type="entry name" value="Elafin-like"/>
    <property type="match status" value="1"/>
</dbReference>
<feature type="compositionally biased region" description="Polar residues" evidence="3">
    <location>
        <begin position="1408"/>
        <end position="1421"/>
    </location>
</feature>
<feature type="compositionally biased region" description="Polar residues" evidence="3">
    <location>
        <begin position="231"/>
        <end position="240"/>
    </location>
</feature>
<feature type="compositionally biased region" description="Polar residues" evidence="3">
    <location>
        <begin position="343"/>
        <end position="367"/>
    </location>
</feature>
<feature type="compositionally biased region" description="Polar residues" evidence="3">
    <location>
        <begin position="1059"/>
        <end position="1093"/>
    </location>
</feature>
<feature type="compositionally biased region" description="Low complexity" evidence="3">
    <location>
        <begin position="380"/>
        <end position="397"/>
    </location>
</feature>
<feature type="transmembrane region" description="Helical" evidence="4">
    <location>
        <begin position="20"/>
        <end position="44"/>
    </location>
</feature>
<dbReference type="InterPro" id="IPR008197">
    <property type="entry name" value="WAP_dom"/>
</dbReference>
<protein>
    <recommendedName>
        <fullName evidence="5">WAP domain-containing protein</fullName>
    </recommendedName>
</protein>
<feature type="compositionally biased region" description="Polar residues" evidence="3">
    <location>
        <begin position="554"/>
        <end position="605"/>
    </location>
</feature>
<evidence type="ECO:0000259" key="5">
    <source>
        <dbReference type="PROSITE" id="PS51390"/>
    </source>
</evidence>
<feature type="region of interest" description="Disordered" evidence="3">
    <location>
        <begin position="1006"/>
        <end position="1137"/>
    </location>
</feature>
<feature type="compositionally biased region" description="Pro residues" evidence="3">
    <location>
        <begin position="398"/>
        <end position="412"/>
    </location>
</feature>
<evidence type="ECO:0000313" key="7">
    <source>
        <dbReference type="Proteomes" id="UP000005408"/>
    </source>
</evidence>
<keyword evidence="7" id="KW-1185">Reference proteome</keyword>
<name>A0A8W8HKM7_MAGGI</name>
<dbReference type="PANTHER" id="PTHR19441">
    <property type="entry name" value="WHEY ACDIC PROTEIN WAP"/>
    <property type="match status" value="1"/>
</dbReference>
<dbReference type="InterPro" id="IPR036645">
    <property type="entry name" value="Elafin-like_sf"/>
</dbReference>
<feature type="compositionally biased region" description="Basic and acidic residues" evidence="3">
    <location>
        <begin position="691"/>
        <end position="706"/>
    </location>
</feature>
<sequence length="1471" mass="160460">MHSSYSVQRKRMNVADNHRISSIITIFFYVTSWITQSVSGQALFGRNSPSNFMFVSPSRYGASNPNAPSGEIIHKSSLPAKNQVQYAGAGASLKPGYCPSVVLITSTKCADLCGDDNDCVGMKKCCRNGCGKRCIEPVHQAQNPPSQQQAQNAPPQQQVQNAPPQQQVQNAPPQQQAQNHPSNRQTQNAPTEHQPIINNKPDLFPGVPPSQLYGANHLPNTVNGGPMFHRPNSSAPQSEAVYNQRNQPNIAGPNNFYQQQHTGTNDPQGNVPSNGSVGSFYPPSTPTNGQHQINEIQGHSYIPQGTINSQAPAANNPWTSNAQSPSYPGHIGGQAPGYDPASPTIQGGASNSQHRNIQMGVSQNQTAGYDPHQNLPSGSNPPYQYNGLPNGNGQPNLNNPPPYSAPNGPNNPSPETYDQVSGLYNQQFPQPSSYNPSQPYHAATGGSSYRPAVPNNQYSNPAGGPNSDPYQQQVSGGTNVHNFTTEYSGGAYDPSVQQRHQQQHTERGNGESVSHVEYPMGAHQKEGGSNSQFYDPVGQTGPDGNLYEPHPNIPGQNQFIQVLNTNGPYQNTHMQNPNGYPQSGPIPNQNGPQQIGPRNNLNEAYQNGPRPFPNRLNQDVHNPYSSEPYQNKPSENYNSPRGHQNGPLQNGPGQNQNGQSLQSNSPHHIQTPNSVPNLPGQEGLPNSPYNEPRRSEPHHKPQHAENTRNTQYNSAGAVYPHQQSAYQKAQRSNNVLQIRPYKVGKGNSVVEILPYDGESRVPLVNGNTQNYNQDQYHHEQINREPTNAVQYPQNGADNSLYSPNTGPPKNMIQQVGEPEGIQQVQPEVRDMIPNSAVKLKPSIYGSYKIIPYDMRKYGKSKPMRSNLSGQGMGSNMNSNAPTEVKAPETIPKPASGVGPWPVGYEVTSRVHPGNSVQNQAFNTRQPRTYSNVEPKIPVEIKQTNQHQQENRGFNARTTAGIAPRWFSDKTVSYQGPKDIHTAGPEFPVPVVDKRVTYPEIESLATIKHPSSSSKNKEVSPKWDRKGKESSPQISPIPVQNALSTPAVEPKVGPREPESITKSPSFTNMVHTNGEPSSNNYNNLKQGQKEQTSIEPAGIVRDPGVNQKGDVTPGPSIKPSSNVAKNSFHDPHMDMNPMNSITYKDTRFGKNYYDPVTDHATLQEVNHHNHFESVHSRTRSQNKFSLMGGDPNPAGHVYNAAPPLQYNAANLGIVDYGQPRASAFEAQPVRRERMGLSARGDSSYGSGLSISRIYHDVGHSRAIMEPPTSFEFSSEFRKATAKPTYRPPIDSLGQVYIDIARFPDNPMQAPPNPLSLSSGFRGHIPDLLTTLPPLDKSTPKETPISYIEKKTTDAVSSLNLLEPPKTEKPAEPKNIIPEGMALTETGSKPKQMAPGSASQSSPSAPRLGISSTLIGAPPTNTGPEKKVFNRDGFNLFNGYKPQYKVPVKEIRNPSVRGAPVFSARAGKTLKKQ</sequence>
<feature type="compositionally biased region" description="Polar residues" evidence="3">
    <location>
        <begin position="286"/>
        <end position="326"/>
    </location>
</feature>
<proteinExistence type="predicted"/>
<keyword evidence="2" id="KW-1015">Disulfide bond</keyword>
<feature type="compositionally biased region" description="Low complexity" evidence="3">
    <location>
        <begin position="644"/>
        <end position="666"/>
    </location>
</feature>
<organism evidence="6 7">
    <name type="scientific">Magallana gigas</name>
    <name type="common">Pacific oyster</name>
    <name type="synonym">Crassostrea gigas</name>
    <dbReference type="NCBI Taxonomy" id="29159"/>
    <lineage>
        <taxon>Eukaryota</taxon>
        <taxon>Metazoa</taxon>
        <taxon>Spiralia</taxon>
        <taxon>Lophotrochozoa</taxon>
        <taxon>Mollusca</taxon>
        <taxon>Bivalvia</taxon>
        <taxon>Autobranchia</taxon>
        <taxon>Pteriomorphia</taxon>
        <taxon>Ostreida</taxon>
        <taxon>Ostreoidea</taxon>
        <taxon>Ostreidae</taxon>
        <taxon>Magallana</taxon>
    </lineage>
</organism>
<feature type="compositionally biased region" description="Polar residues" evidence="3">
    <location>
        <begin position="468"/>
        <end position="487"/>
    </location>
</feature>
<evidence type="ECO:0000256" key="2">
    <source>
        <dbReference type="ARBA" id="ARBA00023157"/>
    </source>
</evidence>
<accession>A0A8W8HKM7</accession>
<dbReference type="PROSITE" id="PS51390">
    <property type="entry name" value="WAP"/>
    <property type="match status" value="1"/>
</dbReference>